<name>A0A1G6TSH2_9RHOB</name>
<dbReference type="InterPro" id="IPR050276">
    <property type="entry name" value="MshD_Acetyltransferase"/>
</dbReference>
<dbReference type="GO" id="GO:0016747">
    <property type="term" value="F:acyltransferase activity, transferring groups other than amino-acyl groups"/>
    <property type="evidence" value="ECO:0007669"/>
    <property type="project" value="InterPro"/>
</dbReference>
<dbReference type="InterPro" id="IPR000182">
    <property type="entry name" value="GNAT_dom"/>
</dbReference>
<dbReference type="OrthoDB" id="9797178at2"/>
<feature type="domain" description="N-acetyltransferase" evidence="1">
    <location>
        <begin position="1"/>
        <end position="152"/>
    </location>
</feature>
<keyword evidence="2" id="KW-0808">Transferase</keyword>
<organism evidence="2 3">
    <name type="scientific">Paracoccus isoporae</name>
    <dbReference type="NCBI Taxonomy" id="591205"/>
    <lineage>
        <taxon>Bacteria</taxon>
        <taxon>Pseudomonadati</taxon>
        <taxon>Pseudomonadota</taxon>
        <taxon>Alphaproteobacteria</taxon>
        <taxon>Rhodobacterales</taxon>
        <taxon>Paracoccaceae</taxon>
        <taxon>Paracoccus</taxon>
    </lineage>
</organism>
<sequence>MQIRPERPGDAADIATLTTTAFAQAEHSSGTEAAIIARLRDADALLLSLVAVTQGRIVGHVAFSPVTIDGEDRGWIGLGPVSVAPERQRAGIGSALIREGLNRMRAAGRKGCVLLGDPRYYQRFGFRPQPGLVLPNMPPDYFVALPFGGDVPAGEVAFHSAFG</sequence>
<dbReference type="EMBL" id="FNAH01000001">
    <property type="protein sequence ID" value="SDD32020.1"/>
    <property type="molecule type" value="Genomic_DNA"/>
</dbReference>
<protein>
    <submittedName>
        <fullName evidence="2">Putative acetyltransferase</fullName>
    </submittedName>
</protein>
<dbReference type="Pfam" id="PF13527">
    <property type="entry name" value="Acetyltransf_9"/>
    <property type="match status" value="1"/>
</dbReference>
<dbReference type="PANTHER" id="PTHR43617">
    <property type="entry name" value="L-AMINO ACID N-ACETYLTRANSFERASE"/>
    <property type="match status" value="1"/>
</dbReference>
<gene>
    <name evidence="2" type="ORF">SAMN05421538_101359</name>
</gene>
<evidence type="ECO:0000259" key="1">
    <source>
        <dbReference type="PROSITE" id="PS51186"/>
    </source>
</evidence>
<evidence type="ECO:0000313" key="2">
    <source>
        <dbReference type="EMBL" id="SDD32020.1"/>
    </source>
</evidence>
<dbReference type="Proteomes" id="UP000199344">
    <property type="component" value="Unassembled WGS sequence"/>
</dbReference>
<dbReference type="SUPFAM" id="SSF55729">
    <property type="entry name" value="Acyl-CoA N-acyltransferases (Nat)"/>
    <property type="match status" value="1"/>
</dbReference>
<reference evidence="2 3" key="1">
    <citation type="submission" date="2016-10" db="EMBL/GenBank/DDBJ databases">
        <authorList>
            <person name="de Groot N.N."/>
        </authorList>
    </citation>
    <scope>NUCLEOTIDE SEQUENCE [LARGE SCALE GENOMIC DNA]</scope>
    <source>
        <strain evidence="2 3">DSM 22220</strain>
    </source>
</reference>
<dbReference type="AlphaFoldDB" id="A0A1G6TSH2"/>
<accession>A0A1G6TSH2</accession>
<dbReference type="PANTHER" id="PTHR43617:SF2">
    <property type="entry name" value="UPF0039 PROTEIN SLL0451"/>
    <property type="match status" value="1"/>
</dbReference>
<proteinExistence type="predicted"/>
<dbReference type="STRING" id="591205.SAMN05421538_101359"/>
<evidence type="ECO:0000313" key="3">
    <source>
        <dbReference type="Proteomes" id="UP000199344"/>
    </source>
</evidence>
<dbReference type="CDD" id="cd04301">
    <property type="entry name" value="NAT_SF"/>
    <property type="match status" value="1"/>
</dbReference>
<keyword evidence="3" id="KW-1185">Reference proteome</keyword>
<dbReference type="InterPro" id="IPR016181">
    <property type="entry name" value="Acyl_CoA_acyltransferase"/>
</dbReference>
<dbReference type="Gene3D" id="3.40.630.30">
    <property type="match status" value="1"/>
</dbReference>
<dbReference type="RefSeq" id="WP_090520310.1">
    <property type="nucleotide sequence ID" value="NZ_FNAH01000001.1"/>
</dbReference>
<dbReference type="PROSITE" id="PS51186">
    <property type="entry name" value="GNAT"/>
    <property type="match status" value="1"/>
</dbReference>